<name>A0A329M8R9_9BACL</name>
<reference evidence="2 3" key="1">
    <citation type="journal article" date="2009" name="Int. J. Syst. Evol. Microbiol.">
        <title>Paenibacillus contaminans sp. nov., isolated from a contaminated laboratory plate.</title>
        <authorList>
            <person name="Chou J.H."/>
            <person name="Lee J.H."/>
            <person name="Lin M.C."/>
            <person name="Chang P.S."/>
            <person name="Arun A.B."/>
            <person name="Young C.C."/>
            <person name="Chen W.M."/>
        </authorList>
    </citation>
    <scope>NUCLEOTIDE SEQUENCE [LARGE SCALE GENOMIC DNA]</scope>
    <source>
        <strain evidence="2 3">CKOBP-6</strain>
    </source>
</reference>
<evidence type="ECO:0000313" key="3">
    <source>
        <dbReference type="Proteomes" id="UP000250369"/>
    </source>
</evidence>
<gene>
    <name evidence="2" type="ORF">DQG23_28435</name>
</gene>
<sequence>MEGMPNTKHTRNTIVHEYIVKTKPWLPLFAVWGAEWMIVSLIAVIGEWKFPDWLNVALLGLAVLVSIFILLRSTGASDKRSKTAGQTDGGVFSGSGFIVLLPALLLAGTVLLLEGLHAVDPYFRELFRSLLVSFFYVQLGVFAGRSFIYLGLWLFALSAIIGTFYIGFSIEVLGLFGGASLIACGWLLGRIARTAAAPTE</sequence>
<keyword evidence="1" id="KW-0472">Membrane</keyword>
<dbReference type="EMBL" id="QMFB01000021">
    <property type="protein sequence ID" value="RAV16354.1"/>
    <property type="molecule type" value="Genomic_DNA"/>
</dbReference>
<keyword evidence="1" id="KW-1133">Transmembrane helix</keyword>
<feature type="transmembrane region" description="Helical" evidence="1">
    <location>
        <begin position="162"/>
        <end position="188"/>
    </location>
</feature>
<proteinExistence type="predicted"/>
<comment type="caution">
    <text evidence="2">The sequence shown here is derived from an EMBL/GenBank/DDBJ whole genome shotgun (WGS) entry which is preliminary data.</text>
</comment>
<feature type="transmembrane region" description="Helical" evidence="1">
    <location>
        <begin position="53"/>
        <end position="71"/>
    </location>
</feature>
<dbReference type="Proteomes" id="UP000250369">
    <property type="component" value="Unassembled WGS sequence"/>
</dbReference>
<dbReference type="AlphaFoldDB" id="A0A329M8R9"/>
<feature type="transmembrane region" description="Helical" evidence="1">
    <location>
        <begin position="25"/>
        <end position="46"/>
    </location>
</feature>
<keyword evidence="1" id="KW-0812">Transmembrane</keyword>
<accession>A0A329M8R9</accession>
<keyword evidence="3" id="KW-1185">Reference proteome</keyword>
<organism evidence="2 3">
    <name type="scientific">Paenibacillus contaminans</name>
    <dbReference type="NCBI Taxonomy" id="450362"/>
    <lineage>
        <taxon>Bacteria</taxon>
        <taxon>Bacillati</taxon>
        <taxon>Bacillota</taxon>
        <taxon>Bacilli</taxon>
        <taxon>Bacillales</taxon>
        <taxon>Paenibacillaceae</taxon>
        <taxon>Paenibacillus</taxon>
    </lineage>
</organism>
<feature type="transmembrane region" description="Helical" evidence="1">
    <location>
        <begin position="91"/>
        <end position="113"/>
    </location>
</feature>
<feature type="transmembrane region" description="Helical" evidence="1">
    <location>
        <begin position="134"/>
        <end position="156"/>
    </location>
</feature>
<evidence type="ECO:0000313" key="2">
    <source>
        <dbReference type="EMBL" id="RAV16354.1"/>
    </source>
</evidence>
<evidence type="ECO:0000256" key="1">
    <source>
        <dbReference type="SAM" id="Phobius"/>
    </source>
</evidence>
<protein>
    <submittedName>
        <fullName evidence="2">Uncharacterized protein</fullName>
    </submittedName>
</protein>